<accession>A0ACB8YIR4</accession>
<organism evidence="1 2">
    <name type="scientific">Arctium lappa</name>
    <name type="common">Greater burdock</name>
    <name type="synonym">Lappa major</name>
    <dbReference type="NCBI Taxonomy" id="4217"/>
    <lineage>
        <taxon>Eukaryota</taxon>
        <taxon>Viridiplantae</taxon>
        <taxon>Streptophyta</taxon>
        <taxon>Embryophyta</taxon>
        <taxon>Tracheophyta</taxon>
        <taxon>Spermatophyta</taxon>
        <taxon>Magnoliopsida</taxon>
        <taxon>eudicotyledons</taxon>
        <taxon>Gunneridae</taxon>
        <taxon>Pentapetalae</taxon>
        <taxon>asterids</taxon>
        <taxon>campanulids</taxon>
        <taxon>Asterales</taxon>
        <taxon>Asteraceae</taxon>
        <taxon>Carduoideae</taxon>
        <taxon>Cardueae</taxon>
        <taxon>Arctiinae</taxon>
        <taxon>Arctium</taxon>
    </lineage>
</organism>
<evidence type="ECO:0000313" key="2">
    <source>
        <dbReference type="Proteomes" id="UP001055879"/>
    </source>
</evidence>
<gene>
    <name evidence="1" type="ORF">L6452_34598</name>
</gene>
<keyword evidence="2" id="KW-1185">Reference proteome</keyword>
<dbReference type="Proteomes" id="UP001055879">
    <property type="component" value="Linkage Group LG12"/>
</dbReference>
<sequence>MKQLLYVESTECENMRAEHMRSATLGWSFDSLKKRESSELDAGDLGSATMKPISKQTSMGIGTYDYDIKYGSNGTEDFGGPSNTINVAEDEDKSRTLVLSQSHDNQVSQFWFTPTLHKDKGKGVCLEDEGSLKKAKKLDESYHEFAAIERGQVAVISTHLRSPYVRRVVDMKVSAEDKRVHEWAHGSLGGIFDTVVILDNGAKLIRRDLETMARSGQVSQKVVDMWAEVLNYEEKYRNRD</sequence>
<dbReference type="EMBL" id="CM042058">
    <property type="protein sequence ID" value="KAI3685356.1"/>
    <property type="molecule type" value="Genomic_DNA"/>
</dbReference>
<name>A0ACB8YIR4_ARCLA</name>
<reference evidence="1 2" key="2">
    <citation type="journal article" date="2022" name="Mol. Ecol. Resour.">
        <title>The genomes of chicory, endive, great burdock and yacon provide insights into Asteraceae paleo-polyploidization history and plant inulin production.</title>
        <authorList>
            <person name="Fan W."/>
            <person name="Wang S."/>
            <person name="Wang H."/>
            <person name="Wang A."/>
            <person name="Jiang F."/>
            <person name="Liu H."/>
            <person name="Zhao H."/>
            <person name="Xu D."/>
            <person name="Zhang Y."/>
        </authorList>
    </citation>
    <scope>NUCLEOTIDE SEQUENCE [LARGE SCALE GENOMIC DNA]</scope>
    <source>
        <strain evidence="2">cv. Niubang</strain>
    </source>
</reference>
<proteinExistence type="predicted"/>
<protein>
    <submittedName>
        <fullName evidence="1">Uncharacterized protein</fullName>
    </submittedName>
</protein>
<evidence type="ECO:0000313" key="1">
    <source>
        <dbReference type="EMBL" id="KAI3685356.1"/>
    </source>
</evidence>
<reference evidence="2" key="1">
    <citation type="journal article" date="2022" name="Mol. Ecol. Resour.">
        <title>The genomes of chicory, endive, great burdock and yacon provide insights into Asteraceae palaeo-polyploidization history and plant inulin production.</title>
        <authorList>
            <person name="Fan W."/>
            <person name="Wang S."/>
            <person name="Wang H."/>
            <person name="Wang A."/>
            <person name="Jiang F."/>
            <person name="Liu H."/>
            <person name="Zhao H."/>
            <person name="Xu D."/>
            <person name="Zhang Y."/>
        </authorList>
    </citation>
    <scope>NUCLEOTIDE SEQUENCE [LARGE SCALE GENOMIC DNA]</scope>
    <source>
        <strain evidence="2">cv. Niubang</strain>
    </source>
</reference>
<comment type="caution">
    <text evidence="1">The sequence shown here is derived from an EMBL/GenBank/DDBJ whole genome shotgun (WGS) entry which is preliminary data.</text>
</comment>